<reference evidence="2 3" key="1">
    <citation type="submission" date="2019-03" db="EMBL/GenBank/DDBJ databases">
        <title>Genomic Encyclopedia of Type Strains, Phase IV (KMG-IV): sequencing the most valuable type-strain genomes for metagenomic binning, comparative biology and taxonomic classification.</title>
        <authorList>
            <person name="Goeker M."/>
        </authorList>
    </citation>
    <scope>NUCLEOTIDE SEQUENCE [LARGE SCALE GENOMIC DNA]</scope>
    <source>
        <strain evidence="2 3">DSM 100433</strain>
    </source>
</reference>
<feature type="transmembrane region" description="Helical" evidence="1">
    <location>
        <begin position="114"/>
        <end position="133"/>
    </location>
</feature>
<protein>
    <submittedName>
        <fullName evidence="2">Heptaprenyl diphosphate synthase</fullName>
    </submittedName>
</protein>
<feature type="transmembrane region" description="Helical" evidence="1">
    <location>
        <begin position="139"/>
        <end position="162"/>
    </location>
</feature>
<keyword evidence="1" id="KW-0472">Membrane</keyword>
<keyword evidence="1" id="KW-0812">Transmembrane</keyword>
<dbReference type="Gene3D" id="1.10.1760.20">
    <property type="match status" value="1"/>
</dbReference>
<evidence type="ECO:0000313" key="2">
    <source>
        <dbReference type="EMBL" id="TCL44665.1"/>
    </source>
</evidence>
<dbReference type="EMBL" id="SLUK01000002">
    <property type="protein sequence ID" value="TCL44665.1"/>
    <property type="molecule type" value="Genomic_DNA"/>
</dbReference>
<dbReference type="RefSeq" id="WP_132084052.1">
    <property type="nucleotide sequence ID" value="NZ_SLUK01000002.1"/>
</dbReference>
<dbReference type="AlphaFoldDB" id="A0A9X8UKN1"/>
<name>A0A9X8UKN1_9FIRM</name>
<organism evidence="2 3">
    <name type="scientific">Harryflintia acetispora</name>
    <dbReference type="NCBI Taxonomy" id="1849041"/>
    <lineage>
        <taxon>Bacteria</taxon>
        <taxon>Bacillati</taxon>
        <taxon>Bacillota</taxon>
        <taxon>Clostridia</taxon>
        <taxon>Eubacteriales</taxon>
        <taxon>Oscillospiraceae</taxon>
        <taxon>Harryflintia</taxon>
    </lineage>
</organism>
<dbReference type="InterPro" id="IPR014535">
    <property type="entry name" value="Hpre_diP_synt_I"/>
</dbReference>
<sequence>MKRDQSRVRTVALMGMLFSLAMTLSFFESFLAGLMALPPGIKPGLSNIVVIFAMLSLGRREAFLLALLKAGFVLLTRGAVASLLSLSGGLLSVAVMALLAGSACVTVGCRLLSVLGGVSHNTAQLAVAALLIGNHYLLYYLPVLLLAGILTGLLTGSIYLSLEPYLKRLFDRPQRRPIR</sequence>
<gene>
    <name evidence="2" type="ORF">EDD78_102291</name>
</gene>
<dbReference type="Pfam" id="PF07456">
    <property type="entry name" value="Hpre_diP_synt_I"/>
    <property type="match status" value="1"/>
</dbReference>
<evidence type="ECO:0000313" key="3">
    <source>
        <dbReference type="Proteomes" id="UP000294682"/>
    </source>
</evidence>
<keyword evidence="3" id="KW-1185">Reference proteome</keyword>
<dbReference type="PIRSF" id="PIRSF027391">
    <property type="entry name" value="Hpre_diP_synt_I"/>
    <property type="match status" value="1"/>
</dbReference>
<feature type="transmembrane region" description="Helical" evidence="1">
    <location>
        <begin position="12"/>
        <end position="34"/>
    </location>
</feature>
<dbReference type="Proteomes" id="UP000294682">
    <property type="component" value="Unassembled WGS sequence"/>
</dbReference>
<proteinExistence type="predicted"/>
<dbReference type="InterPro" id="IPR010898">
    <property type="entry name" value="Hpre_diP_synth_I"/>
</dbReference>
<accession>A0A9X8UKN1</accession>
<comment type="caution">
    <text evidence="2">The sequence shown here is derived from an EMBL/GenBank/DDBJ whole genome shotgun (WGS) entry which is preliminary data.</text>
</comment>
<evidence type="ECO:0000256" key="1">
    <source>
        <dbReference type="SAM" id="Phobius"/>
    </source>
</evidence>
<keyword evidence="1" id="KW-1133">Transmembrane helix</keyword>